<keyword evidence="3" id="KW-1185">Reference proteome</keyword>
<dbReference type="Pfam" id="PF12192">
    <property type="entry name" value="CBP"/>
    <property type="match status" value="1"/>
</dbReference>
<name>A0A8H7CVX2_9AGAR</name>
<dbReference type="InterPro" id="IPR022013">
    <property type="entry name" value="CBP"/>
</dbReference>
<feature type="domain" description="Fungal calcium binding protein" evidence="1">
    <location>
        <begin position="78"/>
        <end position="128"/>
    </location>
</feature>
<gene>
    <name evidence="2" type="ORF">MVEN_01316600</name>
</gene>
<sequence length="130" mass="13699">MLDFLSSRILNGMMYRQRNGIKPSEIRGFSRATHPPFLLLHRLPNFETMRFFSAGVLAFFAAAVGSASAAAIVNINRRCALSECIIALAAEGVSCAAALAEAGIDPIADIACILDAGAASLAVHQCTDCV</sequence>
<dbReference type="AlphaFoldDB" id="A0A8H7CVX2"/>
<accession>A0A8H7CVX2</accession>
<organism evidence="2 3">
    <name type="scientific">Mycena venus</name>
    <dbReference type="NCBI Taxonomy" id="2733690"/>
    <lineage>
        <taxon>Eukaryota</taxon>
        <taxon>Fungi</taxon>
        <taxon>Dikarya</taxon>
        <taxon>Basidiomycota</taxon>
        <taxon>Agaricomycotina</taxon>
        <taxon>Agaricomycetes</taxon>
        <taxon>Agaricomycetidae</taxon>
        <taxon>Agaricales</taxon>
        <taxon>Marasmiineae</taxon>
        <taxon>Mycenaceae</taxon>
        <taxon>Mycena</taxon>
    </lineage>
</organism>
<protein>
    <recommendedName>
        <fullName evidence="1">Fungal calcium binding protein domain-containing protein</fullName>
    </recommendedName>
</protein>
<dbReference type="EMBL" id="JACAZI010000010">
    <property type="protein sequence ID" value="KAF7350142.1"/>
    <property type="molecule type" value="Genomic_DNA"/>
</dbReference>
<comment type="caution">
    <text evidence="2">The sequence shown here is derived from an EMBL/GenBank/DDBJ whole genome shotgun (WGS) entry which is preliminary data.</text>
</comment>
<dbReference type="OrthoDB" id="3036244at2759"/>
<evidence type="ECO:0000259" key="1">
    <source>
        <dbReference type="Pfam" id="PF12192"/>
    </source>
</evidence>
<reference evidence="2" key="1">
    <citation type="submission" date="2020-05" db="EMBL/GenBank/DDBJ databases">
        <title>Mycena genomes resolve the evolution of fungal bioluminescence.</title>
        <authorList>
            <person name="Tsai I.J."/>
        </authorList>
    </citation>
    <scope>NUCLEOTIDE SEQUENCE</scope>
    <source>
        <strain evidence="2">CCC161011</strain>
    </source>
</reference>
<proteinExistence type="predicted"/>
<dbReference type="Gene3D" id="1.10.1740.120">
    <property type="match status" value="1"/>
</dbReference>
<evidence type="ECO:0000313" key="2">
    <source>
        <dbReference type="EMBL" id="KAF7350142.1"/>
    </source>
</evidence>
<evidence type="ECO:0000313" key="3">
    <source>
        <dbReference type="Proteomes" id="UP000620124"/>
    </source>
</evidence>
<dbReference type="Proteomes" id="UP000620124">
    <property type="component" value="Unassembled WGS sequence"/>
</dbReference>